<dbReference type="Gene3D" id="3.30.160.60">
    <property type="entry name" value="Classic Zinc Finger"/>
    <property type="match status" value="1"/>
</dbReference>
<dbReference type="EMBL" id="KV745658">
    <property type="protein sequence ID" value="OCK73775.1"/>
    <property type="molecule type" value="Genomic_DNA"/>
</dbReference>
<feature type="region of interest" description="Disordered" evidence="2">
    <location>
        <begin position="37"/>
        <end position="56"/>
    </location>
</feature>
<evidence type="ECO:0000313" key="5">
    <source>
        <dbReference type="Proteomes" id="UP000250266"/>
    </source>
</evidence>
<feature type="compositionally biased region" description="Low complexity" evidence="2">
    <location>
        <begin position="75"/>
        <end position="87"/>
    </location>
</feature>
<sequence length="597" mass="67086">MEEWQDIPEEDRHHVEALLVKYPPHLIQRMFLEASKSRRPSTVSVSTSSGSSLYSQRSSVGSSVYSFSSNEFNPSIASSNSSYSGRSWETGPYRNGLDPNRPVPPSVQKPNNAGPSPVDNLNSESPSISGFENDFNEAVQTVIPSSTRGHSGGGSLFCTFCAERNIVKTFGMKSDWKKHESRIHETGQDWPCPVPNCSRVFDREKDFIRHHNRYHTGRPLPPVSDVKIELLPKKFFGCGFENCKTVLINWNDRCDHIAKHMMPKDGTMPKDGMKSTQWSYTTVIRNLMRQDAIRDSWKSLFSTFGEQSRNGRSQLCWHPDNTRVLRQKLECGDTRPNRDDFLMTALQLGLDLPSVSGTGASDGLVPLPKGFVTPSLDSVPDIAALSITQLEETLRGPILNSFSRFRLDPGVPSLPHSDQLSNSPHLSHSPHPSDVVMQEEHSPYDQPSFTSPENRLSFMDYTTSVDDLGLSLEPMERMPLTMDPHVTHNLAFDSSLVDPGKPTNPLTWSYPNYYDPAPLIQDSQFYSRPSLGQILGKPLRKVRSYKRSQLFQPSPNTNHPDLSMEYDVPRSNPGPMRSVRSHADNDVDPMHQFNPES</sequence>
<feature type="compositionally biased region" description="Polar residues" evidence="2">
    <location>
        <begin position="548"/>
        <end position="560"/>
    </location>
</feature>
<dbReference type="InterPro" id="IPR013087">
    <property type="entry name" value="Znf_C2H2_type"/>
</dbReference>
<evidence type="ECO:0000259" key="3">
    <source>
        <dbReference type="PROSITE" id="PS50157"/>
    </source>
</evidence>
<feature type="region of interest" description="Disordered" evidence="2">
    <location>
        <begin position="75"/>
        <end position="131"/>
    </location>
</feature>
<feature type="domain" description="C2H2-type" evidence="3">
    <location>
        <begin position="190"/>
        <end position="220"/>
    </location>
</feature>
<feature type="region of interest" description="Disordered" evidence="2">
    <location>
        <begin position="413"/>
        <end position="453"/>
    </location>
</feature>
<feature type="region of interest" description="Disordered" evidence="2">
    <location>
        <begin position="548"/>
        <end position="597"/>
    </location>
</feature>
<keyword evidence="5" id="KW-1185">Reference proteome</keyword>
<name>A0A8E2J8Z4_9PEZI</name>
<dbReference type="Proteomes" id="UP000250266">
    <property type="component" value="Unassembled WGS sequence"/>
</dbReference>
<dbReference type="PROSITE" id="PS50157">
    <property type="entry name" value="ZINC_FINGER_C2H2_2"/>
    <property type="match status" value="1"/>
</dbReference>
<evidence type="ECO:0000313" key="4">
    <source>
        <dbReference type="EMBL" id="OCK73775.1"/>
    </source>
</evidence>
<dbReference type="PANTHER" id="PTHR35391:SF3">
    <property type="entry name" value="FINGER DOMAIN PROTEIN, PUTATIVE (AFU_ORTHOLOGUE AFUA_8G04300)-RELATED"/>
    <property type="match status" value="1"/>
</dbReference>
<reference evidence="4 5" key="1">
    <citation type="journal article" date="2016" name="Nat. Commun.">
        <title>Ectomycorrhizal ecology is imprinted in the genome of the dominant symbiotic fungus Cenococcum geophilum.</title>
        <authorList>
            <consortium name="DOE Joint Genome Institute"/>
            <person name="Peter M."/>
            <person name="Kohler A."/>
            <person name="Ohm R.A."/>
            <person name="Kuo A."/>
            <person name="Krutzmann J."/>
            <person name="Morin E."/>
            <person name="Arend M."/>
            <person name="Barry K.W."/>
            <person name="Binder M."/>
            <person name="Choi C."/>
            <person name="Clum A."/>
            <person name="Copeland A."/>
            <person name="Grisel N."/>
            <person name="Haridas S."/>
            <person name="Kipfer T."/>
            <person name="LaButti K."/>
            <person name="Lindquist E."/>
            <person name="Lipzen A."/>
            <person name="Maire R."/>
            <person name="Meier B."/>
            <person name="Mihaltcheva S."/>
            <person name="Molinier V."/>
            <person name="Murat C."/>
            <person name="Poggeler S."/>
            <person name="Quandt C.A."/>
            <person name="Sperisen C."/>
            <person name="Tritt A."/>
            <person name="Tisserant E."/>
            <person name="Crous P.W."/>
            <person name="Henrissat B."/>
            <person name="Nehls U."/>
            <person name="Egli S."/>
            <person name="Spatafora J.W."/>
            <person name="Grigoriev I.V."/>
            <person name="Martin F.M."/>
        </authorList>
    </citation>
    <scope>NUCLEOTIDE SEQUENCE [LARGE SCALE GENOMIC DNA]</scope>
    <source>
        <strain evidence="4 5">CBS 459.81</strain>
    </source>
</reference>
<feature type="compositionally biased region" description="Low complexity" evidence="2">
    <location>
        <begin position="40"/>
        <end position="56"/>
    </location>
</feature>
<dbReference type="OrthoDB" id="5032844at2759"/>
<feature type="compositionally biased region" description="Polar residues" evidence="2">
    <location>
        <begin position="108"/>
        <end position="130"/>
    </location>
</feature>
<dbReference type="GO" id="GO:0008270">
    <property type="term" value="F:zinc ion binding"/>
    <property type="evidence" value="ECO:0007669"/>
    <property type="project" value="UniProtKB-KW"/>
</dbReference>
<dbReference type="SMART" id="SM00355">
    <property type="entry name" value="ZnF_C2H2"/>
    <property type="match status" value="3"/>
</dbReference>
<dbReference type="PROSITE" id="PS00028">
    <property type="entry name" value="ZINC_FINGER_C2H2_1"/>
    <property type="match status" value="1"/>
</dbReference>
<organism evidence="4 5">
    <name type="scientific">Lepidopterella palustris CBS 459.81</name>
    <dbReference type="NCBI Taxonomy" id="1314670"/>
    <lineage>
        <taxon>Eukaryota</taxon>
        <taxon>Fungi</taxon>
        <taxon>Dikarya</taxon>
        <taxon>Ascomycota</taxon>
        <taxon>Pezizomycotina</taxon>
        <taxon>Dothideomycetes</taxon>
        <taxon>Pleosporomycetidae</taxon>
        <taxon>Mytilinidiales</taxon>
        <taxon>Argynnaceae</taxon>
        <taxon>Lepidopterella</taxon>
    </lineage>
</organism>
<evidence type="ECO:0000256" key="2">
    <source>
        <dbReference type="SAM" id="MobiDB-lite"/>
    </source>
</evidence>
<dbReference type="AlphaFoldDB" id="A0A8E2J8Z4"/>
<feature type="compositionally biased region" description="Low complexity" evidence="2">
    <location>
        <begin position="420"/>
        <end position="433"/>
    </location>
</feature>
<keyword evidence="1" id="KW-0862">Zinc</keyword>
<protein>
    <recommendedName>
        <fullName evidence="3">C2H2-type domain-containing protein</fullName>
    </recommendedName>
</protein>
<dbReference type="PANTHER" id="PTHR35391">
    <property type="entry name" value="C2H2-TYPE DOMAIN-CONTAINING PROTEIN-RELATED"/>
    <property type="match status" value="1"/>
</dbReference>
<gene>
    <name evidence="4" type="ORF">K432DRAFT_430401</name>
</gene>
<keyword evidence="1" id="KW-0479">Metal-binding</keyword>
<keyword evidence="1" id="KW-0863">Zinc-finger</keyword>
<accession>A0A8E2J8Z4</accession>
<proteinExistence type="predicted"/>
<evidence type="ECO:0000256" key="1">
    <source>
        <dbReference type="PROSITE-ProRule" id="PRU00042"/>
    </source>
</evidence>